<sequence>MTFVTYGQQNDMWQSVIAGGRLEETTTESIATETLQGLERVHIPLVDIFGRPPRDVQFEFYRLVPDELSGRKELSTAI</sequence>
<evidence type="ECO:0000313" key="2">
    <source>
        <dbReference type="Proteomes" id="UP000198888"/>
    </source>
</evidence>
<organism evidence="1 2">
    <name type="scientific">Halohasta litchfieldiae</name>
    <dbReference type="NCBI Taxonomy" id="1073996"/>
    <lineage>
        <taxon>Archaea</taxon>
        <taxon>Methanobacteriati</taxon>
        <taxon>Methanobacteriota</taxon>
        <taxon>Stenosarchaea group</taxon>
        <taxon>Halobacteria</taxon>
        <taxon>Halobacteriales</taxon>
        <taxon>Haloferacaceae</taxon>
        <taxon>Halohasta</taxon>
    </lineage>
</organism>
<name>A0A1H6WBL2_9EURY</name>
<keyword evidence="2" id="KW-1185">Reference proteome</keyword>
<dbReference type="EMBL" id="FNYR01000022">
    <property type="protein sequence ID" value="SEJ11447.1"/>
    <property type="molecule type" value="Genomic_DNA"/>
</dbReference>
<gene>
    <name evidence="1" type="ORF">SAMN05444271_12224</name>
</gene>
<accession>A0A1H6WBL2</accession>
<dbReference type="Proteomes" id="UP000198888">
    <property type="component" value="Unassembled WGS sequence"/>
</dbReference>
<reference evidence="1 2" key="1">
    <citation type="submission" date="2016-10" db="EMBL/GenBank/DDBJ databases">
        <authorList>
            <person name="de Groot N.N."/>
        </authorList>
    </citation>
    <scope>NUCLEOTIDE SEQUENCE [LARGE SCALE GENOMIC DNA]</scope>
    <source>
        <strain evidence="1 2">DSM 22187</strain>
    </source>
</reference>
<dbReference type="STRING" id="1073996.SAMN05444271_12224"/>
<proteinExistence type="predicted"/>
<protein>
    <submittedName>
        <fullName evidence="1">Uncharacterized protein</fullName>
    </submittedName>
</protein>
<dbReference type="AlphaFoldDB" id="A0A1H6WBL2"/>
<evidence type="ECO:0000313" key="1">
    <source>
        <dbReference type="EMBL" id="SEJ11447.1"/>
    </source>
</evidence>